<dbReference type="EMBL" id="AWFH01000062">
    <property type="protein sequence ID" value="KCZ57959.1"/>
    <property type="molecule type" value="Genomic_DNA"/>
</dbReference>
<protein>
    <recommendedName>
        <fullName evidence="5">2-dehydro-3-deoxy-phosphogluconate aldolase</fullName>
        <ecNumber evidence="5">4.1.2.14</ecNumber>
    </recommendedName>
</protein>
<dbReference type="Gene3D" id="3.20.20.70">
    <property type="entry name" value="Aldolase class I"/>
    <property type="match status" value="1"/>
</dbReference>
<dbReference type="InterPro" id="IPR000887">
    <property type="entry name" value="Aldlse_KDPG_KHG"/>
</dbReference>
<dbReference type="PANTHER" id="PTHR30246:SF1">
    <property type="entry name" value="2-DEHYDRO-3-DEOXY-6-PHOSPHOGALACTONATE ALDOLASE-RELATED"/>
    <property type="match status" value="1"/>
</dbReference>
<dbReference type="NCBIfam" id="NF004325">
    <property type="entry name" value="PRK05718.1"/>
    <property type="match status" value="1"/>
</dbReference>
<dbReference type="NCBIfam" id="TIGR01182">
    <property type="entry name" value="eda"/>
    <property type="match status" value="1"/>
</dbReference>
<name>A0A059DX13_9PROT</name>
<comment type="caution">
    <text evidence="9">The sequence shown here is derived from an EMBL/GenBank/DDBJ whole genome shotgun (WGS) entry which is preliminary data.</text>
</comment>
<proteinExistence type="inferred from homology"/>
<dbReference type="GO" id="GO:0008675">
    <property type="term" value="F:2-dehydro-3-deoxy-phosphogluconate aldolase activity"/>
    <property type="evidence" value="ECO:0007669"/>
    <property type="project" value="UniProtKB-EC"/>
</dbReference>
<dbReference type="InterPro" id="IPR031338">
    <property type="entry name" value="KDPG/KHG_AS_2"/>
</dbReference>
<evidence type="ECO:0000256" key="3">
    <source>
        <dbReference type="ARBA" id="ARBA00006906"/>
    </source>
</evidence>
<gene>
    <name evidence="9" type="ORF">HY36_10640</name>
</gene>
<evidence type="ECO:0000256" key="5">
    <source>
        <dbReference type="ARBA" id="ARBA00013063"/>
    </source>
</evidence>
<keyword evidence="10" id="KW-1185">Reference proteome</keyword>
<dbReference type="SUPFAM" id="SSF51569">
    <property type="entry name" value="Aldolase"/>
    <property type="match status" value="1"/>
</dbReference>
<evidence type="ECO:0000256" key="4">
    <source>
        <dbReference type="ARBA" id="ARBA00011233"/>
    </source>
</evidence>
<keyword evidence="8" id="KW-0119">Carbohydrate metabolism</keyword>
<evidence type="ECO:0000313" key="9">
    <source>
        <dbReference type="EMBL" id="KCZ57959.1"/>
    </source>
</evidence>
<evidence type="ECO:0000256" key="1">
    <source>
        <dbReference type="ARBA" id="ARBA00000654"/>
    </source>
</evidence>
<dbReference type="EC" id="4.1.2.14" evidence="5"/>
<keyword evidence="6" id="KW-0456">Lyase</keyword>
<dbReference type="PROSITE" id="PS00159">
    <property type="entry name" value="ALDOLASE_KDPG_KHG_1"/>
    <property type="match status" value="1"/>
</dbReference>
<evidence type="ECO:0000256" key="7">
    <source>
        <dbReference type="ARBA" id="ARBA00023270"/>
    </source>
</evidence>
<dbReference type="Pfam" id="PF01081">
    <property type="entry name" value="Aldolase"/>
    <property type="match status" value="1"/>
</dbReference>
<dbReference type="OrthoDB" id="9805177at2"/>
<dbReference type="AlphaFoldDB" id="A0A059DX13"/>
<evidence type="ECO:0000256" key="2">
    <source>
        <dbReference type="ARBA" id="ARBA00004736"/>
    </source>
</evidence>
<accession>A0A059DX13</accession>
<dbReference type="eggNOG" id="COG0800">
    <property type="taxonomic scope" value="Bacteria"/>
</dbReference>
<dbReference type="InterPro" id="IPR031337">
    <property type="entry name" value="KDPG/KHG_AS_1"/>
</dbReference>
<reference evidence="9 10" key="1">
    <citation type="journal article" date="2014" name="Antonie Van Leeuwenhoek">
        <title>Hyphomonas beringensis sp. nov. and Hyphomonas chukchiensis sp. nov., isolated from surface seawater of the Bering Sea and Chukchi Sea.</title>
        <authorList>
            <person name="Li C."/>
            <person name="Lai Q."/>
            <person name="Li G."/>
            <person name="Dong C."/>
            <person name="Wang J."/>
            <person name="Liao Y."/>
            <person name="Shao Z."/>
        </authorList>
    </citation>
    <scope>NUCLEOTIDE SEQUENCE [LARGE SCALE GENOMIC DNA]</scope>
    <source>
        <strain evidence="9 10">22II1-22F38</strain>
    </source>
</reference>
<comment type="subunit">
    <text evidence="4">Homotrimer.</text>
</comment>
<comment type="pathway">
    <text evidence="2">Carbohydrate acid metabolism; 2-dehydro-3-deoxy-D-gluconate degradation; D-glyceraldehyde 3-phosphate and pyruvate from 2-dehydro-3-deoxy-D-gluconate: step 2/2.</text>
</comment>
<dbReference type="InterPro" id="IPR013785">
    <property type="entry name" value="Aldolase_TIM"/>
</dbReference>
<evidence type="ECO:0000313" key="10">
    <source>
        <dbReference type="Proteomes" id="UP000024547"/>
    </source>
</evidence>
<dbReference type="PANTHER" id="PTHR30246">
    <property type="entry name" value="2-KETO-3-DEOXY-6-PHOSPHOGLUCONATE ALDOLASE"/>
    <property type="match status" value="1"/>
</dbReference>
<dbReference type="PATRIC" id="fig|1280948.3.peg.3250"/>
<evidence type="ECO:0000256" key="6">
    <source>
        <dbReference type="ARBA" id="ARBA00023239"/>
    </source>
</evidence>
<sequence>MNSSLDGLKAAASKAPIVPVLVVPDVAAAAPLANALVEGGLTTAEVTLRTPSGLKVIEEMKKACPELIVGAGTVLTGEDVRNSLAAGADFLVSPGMSPRLLDALGDHKDVTIPGVATASEAMTRYEEGFGMLKLFPAAIAGGVAALKALSGPLPHLQFMPTGGVSADNAGEYLALPNVVAVGGSWIATEKDVSSGAWADVTSKAKTALSKI</sequence>
<comment type="catalytic activity">
    <reaction evidence="1">
        <text>2-dehydro-3-deoxy-6-phospho-D-gluconate = D-glyceraldehyde 3-phosphate + pyruvate</text>
        <dbReference type="Rhea" id="RHEA:17089"/>
        <dbReference type="ChEBI" id="CHEBI:15361"/>
        <dbReference type="ChEBI" id="CHEBI:57569"/>
        <dbReference type="ChEBI" id="CHEBI:59776"/>
        <dbReference type="EC" id="4.1.2.14"/>
    </reaction>
</comment>
<dbReference type="PROSITE" id="PS00160">
    <property type="entry name" value="ALDOLASE_KDPG_KHG_2"/>
    <property type="match status" value="1"/>
</dbReference>
<dbReference type="STRING" id="1280948.HY36_10640"/>
<dbReference type="Proteomes" id="UP000024547">
    <property type="component" value="Unassembled WGS sequence"/>
</dbReference>
<keyword evidence="7" id="KW-0704">Schiff base</keyword>
<comment type="similarity">
    <text evidence="3">Belongs to the KHG/KDPG aldolase family.</text>
</comment>
<organism evidence="9 10">
    <name type="scientific">Hyphomonas atlantica</name>
    <dbReference type="NCBI Taxonomy" id="1280948"/>
    <lineage>
        <taxon>Bacteria</taxon>
        <taxon>Pseudomonadati</taxon>
        <taxon>Pseudomonadota</taxon>
        <taxon>Alphaproteobacteria</taxon>
        <taxon>Hyphomonadales</taxon>
        <taxon>Hyphomonadaceae</taxon>
        <taxon>Hyphomonas</taxon>
    </lineage>
</organism>
<dbReference type="RefSeq" id="WP_035554988.1">
    <property type="nucleotide sequence ID" value="NZ_AWFH01000062.1"/>
</dbReference>
<dbReference type="CDD" id="cd00452">
    <property type="entry name" value="KDPG_aldolase"/>
    <property type="match status" value="1"/>
</dbReference>
<evidence type="ECO:0000256" key="8">
    <source>
        <dbReference type="ARBA" id="ARBA00023277"/>
    </source>
</evidence>